<keyword evidence="2 4" id="KW-0479">Metal-binding</keyword>
<dbReference type="PANTHER" id="PTHR33751:SF1">
    <property type="entry name" value="CBB3-TYPE CYTOCHROME C OXIDASE SUBUNIT FIXP"/>
    <property type="match status" value="1"/>
</dbReference>
<evidence type="ECO:0000256" key="5">
    <source>
        <dbReference type="SAM" id="MobiDB-lite"/>
    </source>
</evidence>
<feature type="domain" description="Cytochrome c" evidence="7">
    <location>
        <begin position="246"/>
        <end position="329"/>
    </location>
</feature>
<feature type="compositionally biased region" description="Polar residues" evidence="5">
    <location>
        <begin position="188"/>
        <end position="202"/>
    </location>
</feature>
<name>A0A1H9YFN4_9PSED</name>
<keyword evidence="6" id="KW-0472">Membrane</keyword>
<feature type="domain" description="Cytochrome c" evidence="7">
    <location>
        <begin position="339"/>
        <end position="423"/>
    </location>
</feature>
<dbReference type="Pfam" id="PF13442">
    <property type="entry name" value="Cytochrome_CBB3"/>
    <property type="match status" value="2"/>
</dbReference>
<dbReference type="AlphaFoldDB" id="A0A1H9YFN4"/>
<evidence type="ECO:0000256" key="6">
    <source>
        <dbReference type="SAM" id="Phobius"/>
    </source>
</evidence>
<dbReference type="PROSITE" id="PS51007">
    <property type="entry name" value="CYTC"/>
    <property type="match status" value="3"/>
</dbReference>
<dbReference type="RefSeq" id="WP_012723154.1">
    <property type="nucleotide sequence ID" value="NZ_FOHW01000001.1"/>
</dbReference>
<evidence type="ECO:0000259" key="7">
    <source>
        <dbReference type="PROSITE" id="PS51007"/>
    </source>
</evidence>
<keyword evidence="6" id="KW-0812">Transmembrane</keyword>
<dbReference type="GO" id="GO:0046872">
    <property type="term" value="F:metal ion binding"/>
    <property type="evidence" value="ECO:0007669"/>
    <property type="project" value="UniProtKB-KW"/>
</dbReference>
<sequence length="429" mass="47125">MQTVTKHRLFNSAYLIIFVAGIGFFILSFMLLGILPGKQLQKEIEARAPANMQQYSAKEERGRIVYAREGCGYCHTQQVRFVAQDVSRWGAPTEAWETKYDYPQLWGTRRIGPDLARETEVRSNDWHLTHLFNPRYVVRDSVMPGYPWLFKGDANKPTSDGIDLVAYLQTLGRARKVSGYDDPLQAQVDAQQSTQKSSNAMSHDSMADEEMSASLNVSQDAIAARPRLDGPVPGFVIPTNANDRSIALRLGQAAFAENCAGCHGPSGTGDGLAAPTLLPRPANLRDAQFTTRHLADVLWNGRPGTAMPAWRDLDNSTLVALTLYVQSLHTADERALPSSDVALGQSLFSTNCASCHGASGQGNGPASRGLSPRPANFWEKKGNTAYLENVLREGIPGTAMPPWKAVLSDEQRTAVVTYLRTLYQPTEQE</sequence>
<dbReference type="GO" id="GO:0020037">
    <property type="term" value="F:heme binding"/>
    <property type="evidence" value="ECO:0007669"/>
    <property type="project" value="InterPro"/>
</dbReference>
<dbReference type="SUPFAM" id="SSF46626">
    <property type="entry name" value="Cytochrome c"/>
    <property type="match status" value="3"/>
</dbReference>
<feature type="transmembrane region" description="Helical" evidence="6">
    <location>
        <begin position="12"/>
        <end position="35"/>
    </location>
</feature>
<proteinExistence type="predicted"/>
<evidence type="ECO:0000256" key="2">
    <source>
        <dbReference type="ARBA" id="ARBA00022723"/>
    </source>
</evidence>
<organism evidence="8 9">
    <name type="scientific">Pseudomonas graminis</name>
    <dbReference type="NCBI Taxonomy" id="158627"/>
    <lineage>
        <taxon>Bacteria</taxon>
        <taxon>Pseudomonadati</taxon>
        <taxon>Pseudomonadota</taxon>
        <taxon>Gammaproteobacteria</taxon>
        <taxon>Pseudomonadales</taxon>
        <taxon>Pseudomonadaceae</taxon>
        <taxon>Pseudomonas</taxon>
    </lineage>
</organism>
<keyword evidence="3 4" id="KW-0408">Iron</keyword>
<evidence type="ECO:0000256" key="1">
    <source>
        <dbReference type="ARBA" id="ARBA00022617"/>
    </source>
</evidence>
<dbReference type="OrthoDB" id="9805440at2"/>
<accession>A0A1H9YFN4</accession>
<protein>
    <submittedName>
        <fullName evidence="8">Cytochrome c oxidase cbb3-type subunit 2/cytochrome c oxidase cbb3-type subunit I/II</fullName>
    </submittedName>
</protein>
<evidence type="ECO:0000313" key="8">
    <source>
        <dbReference type="EMBL" id="SES67736.1"/>
    </source>
</evidence>
<dbReference type="GO" id="GO:0009055">
    <property type="term" value="F:electron transfer activity"/>
    <property type="evidence" value="ECO:0007669"/>
    <property type="project" value="InterPro"/>
</dbReference>
<feature type="domain" description="Cytochrome c" evidence="7">
    <location>
        <begin position="57"/>
        <end position="172"/>
    </location>
</feature>
<evidence type="ECO:0000256" key="4">
    <source>
        <dbReference type="PROSITE-ProRule" id="PRU00433"/>
    </source>
</evidence>
<dbReference type="EMBL" id="FOHW01000001">
    <property type="protein sequence ID" value="SES67736.1"/>
    <property type="molecule type" value="Genomic_DNA"/>
</dbReference>
<reference evidence="8 9" key="1">
    <citation type="submission" date="2016-10" db="EMBL/GenBank/DDBJ databases">
        <authorList>
            <person name="de Groot N.N."/>
        </authorList>
    </citation>
    <scope>NUCLEOTIDE SEQUENCE [LARGE SCALE GENOMIC DNA]</scope>
    <source>
        <strain evidence="8 9">DSM 11363</strain>
    </source>
</reference>
<evidence type="ECO:0000313" key="9">
    <source>
        <dbReference type="Proteomes" id="UP000182332"/>
    </source>
</evidence>
<dbReference type="Pfam" id="PF02433">
    <property type="entry name" value="FixO"/>
    <property type="match status" value="1"/>
</dbReference>
<dbReference type="InterPro" id="IPR036909">
    <property type="entry name" value="Cyt_c-like_dom_sf"/>
</dbReference>
<dbReference type="Proteomes" id="UP000182332">
    <property type="component" value="Unassembled WGS sequence"/>
</dbReference>
<dbReference type="InterPro" id="IPR050597">
    <property type="entry name" value="Cytochrome_c_Oxidase_Subunit"/>
</dbReference>
<feature type="region of interest" description="Disordered" evidence="5">
    <location>
        <begin position="186"/>
        <end position="213"/>
    </location>
</feature>
<dbReference type="PANTHER" id="PTHR33751">
    <property type="entry name" value="CBB3-TYPE CYTOCHROME C OXIDASE SUBUNIT FIXP"/>
    <property type="match status" value="1"/>
</dbReference>
<keyword evidence="1 4" id="KW-0349">Heme</keyword>
<evidence type="ECO:0000256" key="3">
    <source>
        <dbReference type="ARBA" id="ARBA00023004"/>
    </source>
</evidence>
<gene>
    <name evidence="8" type="ORF">SAMN05216197_101225</name>
</gene>
<dbReference type="Gene3D" id="1.10.760.10">
    <property type="entry name" value="Cytochrome c-like domain"/>
    <property type="match status" value="3"/>
</dbReference>
<dbReference type="InterPro" id="IPR003468">
    <property type="entry name" value="Cyt_c_oxidase_monohaem-su/FixO"/>
</dbReference>
<dbReference type="InterPro" id="IPR009056">
    <property type="entry name" value="Cyt_c-like_dom"/>
</dbReference>
<keyword evidence="6" id="KW-1133">Transmembrane helix</keyword>